<name>A0A370DND1_9GAMM</name>
<keyword evidence="4" id="KW-0808">Transferase</keyword>
<dbReference type="Proteomes" id="UP000254771">
    <property type="component" value="Unassembled WGS sequence"/>
</dbReference>
<dbReference type="AlphaFoldDB" id="A0A370DND1"/>
<dbReference type="EMBL" id="QFXE01000010">
    <property type="protein sequence ID" value="RDH86415.1"/>
    <property type="molecule type" value="Genomic_DNA"/>
</dbReference>
<dbReference type="Gene3D" id="3.40.50.2020">
    <property type="match status" value="1"/>
</dbReference>
<dbReference type="PANTHER" id="PTHR43340:SF1">
    <property type="entry name" value="HYPOXANTHINE PHOSPHORIBOSYLTRANSFERASE"/>
    <property type="match status" value="1"/>
</dbReference>
<reference evidence="4 5" key="1">
    <citation type="journal article" date="2018" name="ISME J.">
        <title>Endosymbiont genomes yield clues of tubeworm success.</title>
        <authorList>
            <person name="Li Y."/>
            <person name="Liles M.R."/>
            <person name="Halanych K.M."/>
        </authorList>
    </citation>
    <scope>NUCLEOTIDE SEQUENCE [LARGE SCALE GENOMIC DNA]</scope>
    <source>
        <strain evidence="4">A1462</strain>
    </source>
</reference>
<protein>
    <submittedName>
        <fullName evidence="4">Hypoxanthine-guanine phosphoribosyltransferase</fullName>
    </submittedName>
</protein>
<dbReference type="GO" id="GO:0000287">
    <property type="term" value="F:magnesium ion binding"/>
    <property type="evidence" value="ECO:0007669"/>
    <property type="project" value="TreeGrafter"/>
</dbReference>
<proteinExistence type="predicted"/>
<dbReference type="InterPro" id="IPR029057">
    <property type="entry name" value="PRTase-like"/>
</dbReference>
<sequence>MMAITQKQAAEVMQTADLLHSQEVVEQALDRMAVEITGKLAGEDPVVLCVLNGALIPMGHLLTRLTFPLRQDYIHATRYGAETTGTQLEWIGHPSTSLKGETVLIIDDILDEGITLAAITDACREAGARSVYTAVLVEKVRVRNSTIQADFTGLKVEDRYVFGYGMDYKGYLRNVAGIYAVAK</sequence>
<comment type="catalytic activity">
    <reaction evidence="1">
        <text>GMP + diphosphate = guanine + 5-phospho-alpha-D-ribose 1-diphosphate</text>
        <dbReference type="Rhea" id="RHEA:25424"/>
        <dbReference type="ChEBI" id="CHEBI:16235"/>
        <dbReference type="ChEBI" id="CHEBI:33019"/>
        <dbReference type="ChEBI" id="CHEBI:58017"/>
        <dbReference type="ChEBI" id="CHEBI:58115"/>
        <dbReference type="EC" id="2.4.2.8"/>
    </reaction>
    <physiologicalReaction direction="right-to-left" evidence="1">
        <dbReference type="Rhea" id="RHEA:25426"/>
    </physiologicalReaction>
</comment>
<dbReference type="PANTHER" id="PTHR43340">
    <property type="entry name" value="HYPOXANTHINE-GUANINE PHOSPHORIBOSYLTRANSFERASE"/>
    <property type="match status" value="1"/>
</dbReference>
<dbReference type="GO" id="GO:0004422">
    <property type="term" value="F:hypoxanthine phosphoribosyltransferase activity"/>
    <property type="evidence" value="ECO:0007669"/>
    <property type="project" value="TreeGrafter"/>
</dbReference>
<evidence type="ECO:0000313" key="4">
    <source>
        <dbReference type="EMBL" id="RDH86415.1"/>
    </source>
</evidence>
<dbReference type="GO" id="GO:0005829">
    <property type="term" value="C:cytosol"/>
    <property type="evidence" value="ECO:0007669"/>
    <property type="project" value="TreeGrafter"/>
</dbReference>
<gene>
    <name evidence="4" type="ORF">DIZ78_08780</name>
</gene>
<dbReference type="Pfam" id="PF00156">
    <property type="entry name" value="Pribosyltran"/>
    <property type="match status" value="1"/>
</dbReference>
<keyword evidence="4" id="KW-0328">Glycosyltransferase</keyword>
<dbReference type="NCBIfam" id="NF006605">
    <property type="entry name" value="PRK09162.1"/>
    <property type="match status" value="1"/>
</dbReference>
<evidence type="ECO:0000259" key="3">
    <source>
        <dbReference type="Pfam" id="PF00156"/>
    </source>
</evidence>
<accession>A0A370DND1</accession>
<feature type="domain" description="Phosphoribosyltransferase" evidence="3">
    <location>
        <begin position="19"/>
        <end position="168"/>
    </location>
</feature>
<dbReference type="GO" id="GO:0046100">
    <property type="term" value="P:hypoxanthine metabolic process"/>
    <property type="evidence" value="ECO:0007669"/>
    <property type="project" value="TreeGrafter"/>
</dbReference>
<dbReference type="GO" id="GO:0006178">
    <property type="term" value="P:guanine salvage"/>
    <property type="evidence" value="ECO:0007669"/>
    <property type="project" value="TreeGrafter"/>
</dbReference>
<dbReference type="SUPFAM" id="SSF53271">
    <property type="entry name" value="PRTase-like"/>
    <property type="match status" value="1"/>
</dbReference>
<dbReference type="InterPro" id="IPR000836">
    <property type="entry name" value="PRTase_dom"/>
</dbReference>
<dbReference type="CDD" id="cd06223">
    <property type="entry name" value="PRTases_typeI"/>
    <property type="match status" value="1"/>
</dbReference>
<dbReference type="GO" id="GO:0032264">
    <property type="term" value="P:IMP salvage"/>
    <property type="evidence" value="ECO:0007669"/>
    <property type="project" value="TreeGrafter"/>
</dbReference>
<organism evidence="4 5">
    <name type="scientific">endosymbiont of Escarpia spicata</name>
    <dbReference type="NCBI Taxonomy" id="2200908"/>
    <lineage>
        <taxon>Bacteria</taxon>
        <taxon>Pseudomonadati</taxon>
        <taxon>Pseudomonadota</taxon>
        <taxon>Gammaproteobacteria</taxon>
        <taxon>sulfur-oxidizing symbionts</taxon>
    </lineage>
</organism>
<evidence type="ECO:0000256" key="2">
    <source>
        <dbReference type="ARBA" id="ARBA00049402"/>
    </source>
</evidence>
<dbReference type="GO" id="GO:0032263">
    <property type="term" value="P:GMP salvage"/>
    <property type="evidence" value="ECO:0007669"/>
    <property type="project" value="TreeGrafter"/>
</dbReference>
<evidence type="ECO:0000313" key="5">
    <source>
        <dbReference type="Proteomes" id="UP000254771"/>
    </source>
</evidence>
<dbReference type="InterPro" id="IPR050408">
    <property type="entry name" value="HGPRT"/>
</dbReference>
<keyword evidence="5" id="KW-1185">Reference proteome</keyword>
<evidence type="ECO:0000256" key="1">
    <source>
        <dbReference type="ARBA" id="ARBA00048811"/>
    </source>
</evidence>
<comment type="caution">
    <text evidence="4">The sequence shown here is derived from an EMBL/GenBank/DDBJ whole genome shotgun (WGS) entry which is preliminary data.</text>
</comment>
<comment type="catalytic activity">
    <reaction evidence="2">
        <text>IMP + diphosphate = hypoxanthine + 5-phospho-alpha-D-ribose 1-diphosphate</text>
        <dbReference type="Rhea" id="RHEA:17973"/>
        <dbReference type="ChEBI" id="CHEBI:17368"/>
        <dbReference type="ChEBI" id="CHEBI:33019"/>
        <dbReference type="ChEBI" id="CHEBI:58017"/>
        <dbReference type="ChEBI" id="CHEBI:58053"/>
        <dbReference type="EC" id="2.4.2.8"/>
    </reaction>
    <physiologicalReaction direction="right-to-left" evidence="2">
        <dbReference type="Rhea" id="RHEA:17975"/>
    </physiologicalReaction>
</comment>